<reference evidence="2 3" key="1">
    <citation type="submission" date="2020-08" db="EMBL/GenBank/DDBJ databases">
        <title>Sequencing the genomes of 1000 actinobacteria strains.</title>
        <authorList>
            <person name="Klenk H.-P."/>
        </authorList>
    </citation>
    <scope>NUCLEOTIDE SEQUENCE [LARGE SCALE GENOMIC DNA]</scope>
    <source>
        <strain evidence="2 3">DSM 45823</strain>
    </source>
</reference>
<keyword evidence="3" id="KW-1185">Reference proteome</keyword>
<keyword evidence="1" id="KW-0175">Coiled coil</keyword>
<dbReference type="EMBL" id="JACJII010000001">
    <property type="protein sequence ID" value="MBA9007070.1"/>
    <property type="molecule type" value="Genomic_DNA"/>
</dbReference>
<dbReference type="AlphaFoldDB" id="A0A7W3N3Y0"/>
<name>A0A7W3N3Y0_9ACTN</name>
<accession>A0A7W3N3Y0</accession>
<gene>
    <name evidence="2" type="ORF">HNR21_005952</name>
</gene>
<dbReference type="Proteomes" id="UP000539313">
    <property type="component" value="Unassembled WGS sequence"/>
</dbReference>
<organism evidence="2 3">
    <name type="scientific">Thermomonospora cellulosilytica</name>
    <dbReference type="NCBI Taxonomy" id="1411118"/>
    <lineage>
        <taxon>Bacteria</taxon>
        <taxon>Bacillati</taxon>
        <taxon>Actinomycetota</taxon>
        <taxon>Actinomycetes</taxon>
        <taxon>Streptosporangiales</taxon>
        <taxon>Thermomonosporaceae</taxon>
        <taxon>Thermomonospora</taxon>
    </lineage>
</organism>
<feature type="coiled-coil region" evidence="1">
    <location>
        <begin position="88"/>
        <end position="125"/>
    </location>
</feature>
<protein>
    <submittedName>
        <fullName evidence="2">Putative coiled-coil protein SlyX</fullName>
    </submittedName>
</protein>
<comment type="caution">
    <text evidence="2">The sequence shown here is derived from an EMBL/GenBank/DDBJ whole genome shotgun (WGS) entry which is preliminary data.</text>
</comment>
<evidence type="ECO:0000256" key="1">
    <source>
        <dbReference type="SAM" id="Coils"/>
    </source>
</evidence>
<evidence type="ECO:0000313" key="2">
    <source>
        <dbReference type="EMBL" id="MBA9007070.1"/>
    </source>
</evidence>
<dbReference type="RefSeq" id="WP_182707760.1">
    <property type="nucleotide sequence ID" value="NZ_JACJII010000001.1"/>
</dbReference>
<proteinExistence type="predicted"/>
<sequence>MTVVLLVLCMVVGALELWAGKQSKDQARAFERRIDELREQVGKQNGVLVTVGEQLTAELSRVKRDVLPALDDRLRRNTFQIEELGELVRHADDYLKAQEARLHELEQQRITLSAVRRKLTDLETRLRPLAERNGAGPGGPGLETALDRLAELERSGTEIWELQRDLTRTLEDVEDVVGDLLRYAGGELDEAVRESLLGERPGRAALLPGRLWARDPRLHDVLAEVYERCARTAGLRVRFRSGDGDPDGPRRLRYFLAGRTMDELAGAFTGLLISTGADLDRAGLLPTDVRVAGAPHPAERPVPEDETAFKGLLRALHDSDGAVAQIGPLLAVRTREELLCAVLTPSQTMEPDADETIWDPAAVALRLRRAAAHQLWELTEWASRPPTA</sequence>
<evidence type="ECO:0000313" key="3">
    <source>
        <dbReference type="Proteomes" id="UP000539313"/>
    </source>
</evidence>